<reference evidence="2 3" key="1">
    <citation type="submission" date="2017-02" db="EMBL/GenBank/DDBJ databases">
        <title>Paraburkholderia sophoroidis sp. nov. and Paraburkholderia steynii sp. nov. rhizobial symbionts of the fynbos legume Hypocalyptus sophoroides.</title>
        <authorList>
            <person name="Steenkamp E.T."/>
            <person name="Beukes C.W."/>
            <person name="Van Zyl E."/>
            <person name="Avontuur J."/>
            <person name="Chan W.Y."/>
            <person name="Hassen A."/>
            <person name="Palmer M."/>
            <person name="Mthombeni L."/>
            <person name="Phalane F."/>
            <person name="Sereme K."/>
            <person name="Venter S.N."/>
        </authorList>
    </citation>
    <scope>NUCLEOTIDE SEQUENCE [LARGE SCALE GENOMIC DNA]</scope>
    <source>
        <strain evidence="2 3">HC1.1ba</strain>
    </source>
</reference>
<comment type="caution">
    <text evidence="2">The sequence shown here is derived from an EMBL/GenBank/DDBJ whole genome shotgun (WGS) entry which is preliminary data.</text>
</comment>
<dbReference type="Proteomes" id="UP000294200">
    <property type="component" value="Unassembled WGS sequence"/>
</dbReference>
<evidence type="ECO:0000313" key="3">
    <source>
        <dbReference type="Proteomes" id="UP000294200"/>
    </source>
</evidence>
<dbReference type="Pfam" id="PF00501">
    <property type="entry name" value="AMP-binding"/>
    <property type="match status" value="1"/>
</dbReference>
<dbReference type="SUPFAM" id="SSF56801">
    <property type="entry name" value="Acetyl-CoA synthetase-like"/>
    <property type="match status" value="1"/>
</dbReference>
<proteinExistence type="predicted"/>
<dbReference type="EMBL" id="MWML01000875">
    <property type="protein sequence ID" value="TCG02673.1"/>
    <property type="molecule type" value="Genomic_DNA"/>
</dbReference>
<dbReference type="InterPro" id="IPR000873">
    <property type="entry name" value="AMP-dep_synth/lig_dom"/>
</dbReference>
<protein>
    <recommendedName>
        <fullName evidence="1">AMP-dependent synthetase/ligase domain-containing protein</fullName>
    </recommendedName>
</protein>
<sequence>MAQTEAPLDEWPDVDESAGSLLCYTSGTTGNPKGALYSQRSMLLHAFGACSADGLAVSRRDTILELLRCSMWRRGVLRFMPRWREASSYCPGGRCNLRTLSDCSDRKA</sequence>
<dbReference type="AlphaFoldDB" id="A0A4R0WYB2"/>
<evidence type="ECO:0000313" key="2">
    <source>
        <dbReference type="EMBL" id="TCG02673.1"/>
    </source>
</evidence>
<keyword evidence="3" id="KW-1185">Reference proteome</keyword>
<dbReference type="InterPro" id="IPR042099">
    <property type="entry name" value="ANL_N_sf"/>
</dbReference>
<gene>
    <name evidence="2" type="ORF">BZM27_54070</name>
</gene>
<evidence type="ECO:0000259" key="1">
    <source>
        <dbReference type="Pfam" id="PF00501"/>
    </source>
</evidence>
<accession>A0A4R0WYB2</accession>
<name>A0A4R0WYB2_9BURK</name>
<dbReference type="Gene3D" id="3.40.50.12780">
    <property type="entry name" value="N-terminal domain of ligase-like"/>
    <property type="match status" value="1"/>
</dbReference>
<dbReference type="PROSITE" id="PS00455">
    <property type="entry name" value="AMP_BINDING"/>
    <property type="match status" value="1"/>
</dbReference>
<dbReference type="InterPro" id="IPR020845">
    <property type="entry name" value="AMP-binding_CS"/>
</dbReference>
<organism evidence="2 3">
    <name type="scientific">Paraburkholderia steynii</name>
    <dbReference type="NCBI Taxonomy" id="1245441"/>
    <lineage>
        <taxon>Bacteria</taxon>
        <taxon>Pseudomonadati</taxon>
        <taxon>Pseudomonadota</taxon>
        <taxon>Betaproteobacteria</taxon>
        <taxon>Burkholderiales</taxon>
        <taxon>Burkholderiaceae</taxon>
        <taxon>Paraburkholderia</taxon>
    </lineage>
</organism>
<feature type="domain" description="AMP-dependent synthetase/ligase" evidence="1">
    <location>
        <begin position="13"/>
        <end position="67"/>
    </location>
</feature>